<evidence type="ECO:0000256" key="4">
    <source>
        <dbReference type="HAMAP-Rule" id="MF_00198"/>
    </source>
</evidence>
<comment type="subunit">
    <text evidence="4">Homodimer or homotetramer.</text>
</comment>
<evidence type="ECO:0000313" key="7">
    <source>
        <dbReference type="EMBL" id="CAG9705105.1"/>
    </source>
</evidence>
<dbReference type="EMBL" id="CAKJVE010000004">
    <property type="protein sequence ID" value="CAG9705105.1"/>
    <property type="molecule type" value="Genomic_DNA"/>
</dbReference>
<name>A0A653AV57_9CLOT</name>
<dbReference type="CDD" id="cd02440">
    <property type="entry name" value="AdoMet_MTases"/>
    <property type="match status" value="1"/>
</dbReference>
<evidence type="ECO:0000256" key="3">
    <source>
        <dbReference type="ARBA" id="ARBA00023115"/>
    </source>
</evidence>
<organism evidence="8 9">
    <name type="scientific">Clostridium neonatale</name>
    <dbReference type="NCBI Taxonomy" id="137838"/>
    <lineage>
        <taxon>Bacteria</taxon>
        <taxon>Bacillati</taxon>
        <taxon>Bacillota</taxon>
        <taxon>Clostridia</taxon>
        <taxon>Eubacteriales</taxon>
        <taxon>Clostridiaceae</taxon>
        <taxon>Clostridium</taxon>
    </lineage>
</organism>
<proteinExistence type="inferred from homology"/>
<dbReference type="EC" id="2.5.1.16" evidence="4"/>
<feature type="binding site" evidence="4">
    <location>
        <begin position="137"/>
        <end position="138"/>
    </location>
    <ligand>
        <name>S-methyl-5'-thioadenosine</name>
        <dbReference type="ChEBI" id="CHEBI:17509"/>
    </ligand>
</feature>
<feature type="binding site" evidence="4">
    <location>
        <position position="106"/>
    </location>
    <ligand>
        <name>S-methyl-5'-thioadenosine</name>
        <dbReference type="ChEBI" id="CHEBI:17509"/>
    </ligand>
</feature>
<dbReference type="AlphaFoldDB" id="A0A653AV57"/>
<evidence type="ECO:0000259" key="6">
    <source>
        <dbReference type="PROSITE" id="PS51006"/>
    </source>
</evidence>
<dbReference type="UniPathway" id="UPA00248">
    <property type="reaction ID" value="UER00314"/>
</dbReference>
<feature type="domain" description="PABS" evidence="6">
    <location>
        <begin position="2"/>
        <end position="237"/>
    </location>
</feature>
<dbReference type="GO" id="GO:0008295">
    <property type="term" value="P:spermidine biosynthetic process"/>
    <property type="evidence" value="ECO:0007669"/>
    <property type="project" value="UniProtKB-UniRule"/>
</dbReference>
<reference evidence="8 9" key="1">
    <citation type="submission" date="2018-06" db="EMBL/GenBank/DDBJ databases">
        <authorList>
            <consortium name="IHU Genomes"/>
        </authorList>
    </citation>
    <scope>NUCLEOTIDE SEQUENCE [LARGE SCALE GENOMIC DNA]</scope>
    <source>
        <strain evidence="8 9">NEC25</strain>
    </source>
</reference>
<keyword evidence="2 4" id="KW-0808">Transferase</keyword>
<dbReference type="Pfam" id="PF01564">
    <property type="entry name" value="Spermine_synth"/>
    <property type="match status" value="1"/>
</dbReference>
<sequence>MELWYTEKHTDNVKLSIKIDKELYSEETEFQRIDILESKEFGRIFTLDGLMMVTEKDEFIYHDMIVHVPMATNPNIKNVLVIGAGDGGTIRELTRYSSVEKIDMVEIDRRVVEVCKEYLQQTACKLEDERVNIFYEDGLKFVRNKENEYDLIIVDSTDPFGPGEGLFTKEFYGNCYKALTEDGILVNQHESPYYDYYAKSMQDAHEKIYGLFKIHKVYQAHIPTYPSGHWLFGFASKKYDPIKDLDAEAWEKLDIKTKYYNADIHVGCFALPTYVKELLKVEK</sequence>
<evidence type="ECO:0000256" key="5">
    <source>
        <dbReference type="PROSITE-ProRule" id="PRU00354"/>
    </source>
</evidence>
<feature type="binding site" evidence="4">
    <location>
        <position position="62"/>
    </location>
    <ligand>
        <name>spermidine</name>
        <dbReference type="ChEBI" id="CHEBI:57834"/>
    </ligand>
</feature>
<gene>
    <name evidence="8" type="primary">speE_1</name>
    <name evidence="4 7" type="synonym">speE</name>
    <name evidence="7" type="ORF">CNEO_41617</name>
    <name evidence="8" type="ORF">CNEONATNEC25_03275</name>
</gene>
<evidence type="ECO:0000313" key="8">
    <source>
        <dbReference type="EMBL" id="VCT85672.1"/>
    </source>
</evidence>
<dbReference type="NCBIfam" id="NF002010">
    <property type="entry name" value="PRK00811.1"/>
    <property type="match status" value="1"/>
</dbReference>
<dbReference type="PANTHER" id="PTHR11558:SF11">
    <property type="entry name" value="SPERMIDINE SYNTHASE"/>
    <property type="match status" value="1"/>
</dbReference>
<dbReference type="InterPro" id="IPR001045">
    <property type="entry name" value="Spermi_synthase"/>
</dbReference>
<feature type="binding site" evidence="4">
    <location>
        <position position="162"/>
    </location>
    <ligand>
        <name>S-methyl-5'-thioadenosine</name>
        <dbReference type="ChEBI" id="CHEBI:17509"/>
    </ligand>
</feature>
<keyword evidence="4" id="KW-0745">Spermidine biosynthesis</keyword>
<reference evidence="7" key="2">
    <citation type="submission" date="2021-10" db="EMBL/GenBank/DDBJ databases">
        <authorList>
            <person name="Mesa V."/>
        </authorList>
    </citation>
    <scope>NUCLEOTIDE SEQUENCE</scope>
    <source>
        <strain evidence="7">CC3_PB</strain>
    </source>
</reference>
<dbReference type="InterPro" id="IPR037163">
    <property type="entry name" value="Spermidine_synt_N_sf"/>
</dbReference>
<evidence type="ECO:0000256" key="2">
    <source>
        <dbReference type="ARBA" id="ARBA00022679"/>
    </source>
</evidence>
<feature type="active site" description="Proton acceptor" evidence="4 5">
    <location>
        <position position="155"/>
    </location>
</feature>
<dbReference type="InterPro" id="IPR029063">
    <property type="entry name" value="SAM-dependent_MTases_sf"/>
</dbReference>
<comment type="catalytic activity">
    <reaction evidence="4">
        <text>S-adenosyl 3-(methylsulfanyl)propylamine + putrescine = S-methyl-5'-thioadenosine + spermidine + H(+)</text>
        <dbReference type="Rhea" id="RHEA:12721"/>
        <dbReference type="ChEBI" id="CHEBI:15378"/>
        <dbReference type="ChEBI" id="CHEBI:17509"/>
        <dbReference type="ChEBI" id="CHEBI:57443"/>
        <dbReference type="ChEBI" id="CHEBI:57834"/>
        <dbReference type="ChEBI" id="CHEBI:326268"/>
        <dbReference type="EC" id="2.5.1.16"/>
    </reaction>
</comment>
<dbReference type="SUPFAM" id="SSF53335">
    <property type="entry name" value="S-adenosyl-L-methionine-dependent methyltransferases"/>
    <property type="match status" value="1"/>
</dbReference>
<protein>
    <recommendedName>
        <fullName evidence="4">Polyamine aminopropyltransferase</fullName>
    </recommendedName>
    <alternativeName>
        <fullName evidence="4">Putrescine aminopropyltransferase</fullName>
        <shortName evidence="4">PAPT</shortName>
    </alternativeName>
    <alternativeName>
        <fullName evidence="4">Spermidine synthase</fullName>
        <shortName evidence="4">SPDS</shortName>
        <shortName evidence="4">SPDSY</shortName>
        <ecNumber evidence="4">2.5.1.16</ecNumber>
    </alternativeName>
</protein>
<accession>A0A653AV57</accession>
<dbReference type="PANTHER" id="PTHR11558">
    <property type="entry name" value="SPERMIDINE/SPERMINE SYNTHASE"/>
    <property type="match status" value="1"/>
</dbReference>
<dbReference type="Proteomes" id="UP000431451">
    <property type="component" value="Unassembled WGS sequence"/>
</dbReference>
<dbReference type="Pfam" id="PF17284">
    <property type="entry name" value="Spermine_synt_N"/>
    <property type="match status" value="1"/>
</dbReference>
<dbReference type="Proteomes" id="UP000789738">
    <property type="component" value="Unassembled WGS sequence"/>
</dbReference>
<feature type="binding site" evidence="4">
    <location>
        <position position="86"/>
    </location>
    <ligand>
        <name>spermidine</name>
        <dbReference type="ChEBI" id="CHEBI:57834"/>
    </ligand>
</feature>
<dbReference type="GO" id="GO:0004766">
    <property type="term" value="F:spermidine synthase activity"/>
    <property type="evidence" value="ECO:0007669"/>
    <property type="project" value="UniProtKB-UniRule"/>
</dbReference>
<comment type="pathway">
    <text evidence="4">Amine and polyamine biosynthesis; spermidine biosynthesis; spermidine from putrescine: step 1/1.</text>
</comment>
<dbReference type="GO" id="GO:0005829">
    <property type="term" value="C:cytosol"/>
    <property type="evidence" value="ECO:0007669"/>
    <property type="project" value="TreeGrafter"/>
</dbReference>
<dbReference type="HAMAP" id="MF_00198">
    <property type="entry name" value="Spermidine_synth"/>
    <property type="match status" value="1"/>
</dbReference>
<dbReference type="InterPro" id="IPR035246">
    <property type="entry name" value="Spermidine_synt_N"/>
</dbReference>
<keyword evidence="3 4" id="KW-0620">Polyamine biosynthesis</keyword>
<comment type="similarity">
    <text evidence="1 4">Belongs to the spermidine/spermine synthase family.</text>
</comment>
<dbReference type="Gene3D" id="2.30.140.10">
    <property type="entry name" value="Spermidine synthase, tetramerisation domain"/>
    <property type="match status" value="1"/>
</dbReference>
<evidence type="ECO:0000313" key="9">
    <source>
        <dbReference type="Proteomes" id="UP000431451"/>
    </source>
</evidence>
<feature type="binding site" evidence="4">
    <location>
        <begin position="155"/>
        <end position="158"/>
    </location>
    <ligand>
        <name>spermidine</name>
        <dbReference type="ChEBI" id="CHEBI:57834"/>
    </ligand>
</feature>
<dbReference type="InterPro" id="IPR030374">
    <property type="entry name" value="PABS"/>
</dbReference>
<dbReference type="NCBIfam" id="TIGR00417">
    <property type="entry name" value="speE"/>
    <property type="match status" value="1"/>
</dbReference>
<comment type="function">
    <text evidence="4">Catalyzes the irreversible transfer of a propylamine group from the amino donor S-adenosylmethioninamine (decarboxy-AdoMet) to putrescine (1,4-diaminobutane) to yield spermidine.</text>
</comment>
<feature type="binding site" evidence="4">
    <location>
        <position position="31"/>
    </location>
    <ligand>
        <name>S-methyl-5'-thioadenosine</name>
        <dbReference type="ChEBI" id="CHEBI:17509"/>
    </ligand>
</feature>
<dbReference type="PROSITE" id="PS51006">
    <property type="entry name" value="PABS_2"/>
    <property type="match status" value="1"/>
</dbReference>
<evidence type="ECO:0000256" key="1">
    <source>
        <dbReference type="ARBA" id="ARBA00007867"/>
    </source>
</evidence>
<dbReference type="EMBL" id="UWJD01000002">
    <property type="protein sequence ID" value="VCT85672.1"/>
    <property type="molecule type" value="Genomic_DNA"/>
</dbReference>
<dbReference type="RefSeq" id="WP_159116801.1">
    <property type="nucleotide sequence ID" value="NZ_CAKJVE010000004.1"/>
</dbReference>
<dbReference type="Gene3D" id="3.40.50.150">
    <property type="entry name" value="Vaccinia Virus protein VP39"/>
    <property type="match status" value="1"/>
</dbReference>